<sequence length="76" mass="8883">MNTTICLLQRFLYRSQRFSWFKDEELGKKLSWIFLSKISPPLGLSSLSMNHLARARGCYTCRGTVSDRVLLNRELE</sequence>
<accession>A0A843WK91</accession>
<comment type="caution">
    <text evidence="1">The sequence shown here is derived from an EMBL/GenBank/DDBJ whole genome shotgun (WGS) entry which is preliminary data.</text>
</comment>
<protein>
    <submittedName>
        <fullName evidence="1">Uncharacterized protein</fullName>
    </submittedName>
</protein>
<keyword evidence="2" id="KW-1185">Reference proteome</keyword>
<evidence type="ECO:0000313" key="2">
    <source>
        <dbReference type="Proteomes" id="UP000652761"/>
    </source>
</evidence>
<evidence type="ECO:0000313" key="1">
    <source>
        <dbReference type="EMBL" id="MQM04965.1"/>
    </source>
</evidence>
<dbReference type="AlphaFoldDB" id="A0A843WK91"/>
<name>A0A843WK91_COLES</name>
<organism evidence="1 2">
    <name type="scientific">Colocasia esculenta</name>
    <name type="common">Wild taro</name>
    <name type="synonym">Arum esculentum</name>
    <dbReference type="NCBI Taxonomy" id="4460"/>
    <lineage>
        <taxon>Eukaryota</taxon>
        <taxon>Viridiplantae</taxon>
        <taxon>Streptophyta</taxon>
        <taxon>Embryophyta</taxon>
        <taxon>Tracheophyta</taxon>
        <taxon>Spermatophyta</taxon>
        <taxon>Magnoliopsida</taxon>
        <taxon>Liliopsida</taxon>
        <taxon>Araceae</taxon>
        <taxon>Aroideae</taxon>
        <taxon>Colocasieae</taxon>
        <taxon>Colocasia</taxon>
    </lineage>
</organism>
<proteinExistence type="predicted"/>
<dbReference type="EMBL" id="NMUH01003319">
    <property type="protein sequence ID" value="MQM04965.1"/>
    <property type="molecule type" value="Genomic_DNA"/>
</dbReference>
<dbReference type="Proteomes" id="UP000652761">
    <property type="component" value="Unassembled WGS sequence"/>
</dbReference>
<reference evidence="1" key="1">
    <citation type="submission" date="2017-07" db="EMBL/GenBank/DDBJ databases">
        <title>Taro Niue Genome Assembly and Annotation.</title>
        <authorList>
            <person name="Atibalentja N."/>
            <person name="Keating K."/>
            <person name="Fields C.J."/>
        </authorList>
    </citation>
    <scope>NUCLEOTIDE SEQUENCE</scope>
    <source>
        <strain evidence="1">Niue_2</strain>
        <tissue evidence="1">Leaf</tissue>
    </source>
</reference>
<gene>
    <name evidence="1" type="ORF">Taro_037769</name>
</gene>